<accession>A0AA86TDP5</accession>
<dbReference type="GO" id="GO:0008832">
    <property type="term" value="F:dGTPase activity"/>
    <property type="evidence" value="ECO:0007669"/>
    <property type="project" value="TreeGrafter"/>
</dbReference>
<proteinExistence type="predicted"/>
<dbReference type="GO" id="GO:0006203">
    <property type="term" value="P:dGTP catabolic process"/>
    <property type="evidence" value="ECO:0007669"/>
    <property type="project" value="TreeGrafter"/>
</dbReference>
<dbReference type="Pfam" id="PF01966">
    <property type="entry name" value="HD"/>
    <property type="match status" value="1"/>
</dbReference>
<organism evidence="2 3">
    <name type="scientific">Nitrospira tepida</name>
    <dbReference type="NCBI Taxonomy" id="2973512"/>
    <lineage>
        <taxon>Bacteria</taxon>
        <taxon>Pseudomonadati</taxon>
        <taxon>Nitrospirota</taxon>
        <taxon>Nitrospiria</taxon>
        <taxon>Nitrospirales</taxon>
        <taxon>Nitrospiraceae</taxon>
        <taxon>Nitrospira</taxon>
    </lineage>
</organism>
<dbReference type="InterPro" id="IPR045509">
    <property type="entry name" value="HD_assoc_2"/>
</dbReference>
<evidence type="ECO:0000259" key="1">
    <source>
        <dbReference type="SMART" id="SM00471"/>
    </source>
</evidence>
<dbReference type="AlphaFoldDB" id="A0AA86TDP5"/>
<name>A0AA86TDP5_9BACT</name>
<dbReference type="SUPFAM" id="SSF109604">
    <property type="entry name" value="HD-domain/PDEase-like"/>
    <property type="match status" value="1"/>
</dbReference>
<dbReference type="KEGG" id="nti:DNFV4_03149"/>
<dbReference type="Pfam" id="PF19276">
    <property type="entry name" value="HD_assoc_2"/>
    <property type="match status" value="1"/>
</dbReference>
<gene>
    <name evidence="2" type="ORF">DNFV4_03149</name>
</gene>
<dbReference type="EMBL" id="OX365700">
    <property type="protein sequence ID" value="CAI4032719.1"/>
    <property type="molecule type" value="Genomic_DNA"/>
</dbReference>
<dbReference type="PANTHER" id="PTHR11373">
    <property type="entry name" value="DEOXYNUCLEOSIDE TRIPHOSPHATE TRIPHOSPHOHYDROLASE"/>
    <property type="match status" value="1"/>
</dbReference>
<dbReference type="InterPro" id="IPR050135">
    <property type="entry name" value="dGTPase-like"/>
</dbReference>
<dbReference type="InterPro" id="IPR003607">
    <property type="entry name" value="HD/PDEase_dom"/>
</dbReference>
<dbReference type="PANTHER" id="PTHR11373:SF4">
    <property type="entry name" value="DEOXYNUCLEOSIDE TRIPHOSPHATE TRIPHOSPHOHYDROLASE SAMHD1"/>
    <property type="match status" value="1"/>
</dbReference>
<feature type="domain" description="HD/PDEase" evidence="1">
    <location>
        <begin position="78"/>
        <end position="236"/>
    </location>
</feature>
<keyword evidence="3" id="KW-1185">Reference proteome</keyword>
<sequence length="481" mass="55685">MRTIPHRRMTPSNDAAAKPYDGCALIADPIHDYVFFTVPLDSPDASERTEKDLIDSAWVQRLRYIYQLQSARWVYPSAEHSRFVHSVGTMHVAGRFARHLHPFLKEAAPDCPSINFVEEFLRVTALVHDIGHGPFCHFFDDNFLAAYHLTHERIGQIIIRDHLGPTIRKIRRSPSGPFAKGEELDPAQIAHIILKEKGKDNSRLPRWLTYLQPVISGSYTADNLDYVLRDSYMCGVAVGPVDLDRLIHYTMLTKQGFTIHKTGLPALQMFLTTRMYLYSNVYYHRTTRAIDIHLRDIFGDSMRLLFPYDPRRRMDRYLDLTDWSLLEEVRTWRSSRHRNRRRLAAEWARILGRDVKWKMAYSTVLKEKGQERGLDFPSHTHFEQLITKELPASRQRIAFRVDMAPLDPRPDPKDLSSKPLFVYDPGTKGVSREPLEEFLDLLPTRLVQFRIYALDHEHDADLSRAAASVLNRTPSSSPTNV</sequence>
<evidence type="ECO:0000313" key="3">
    <source>
        <dbReference type="Proteomes" id="UP001179121"/>
    </source>
</evidence>
<dbReference type="SMART" id="SM00471">
    <property type="entry name" value="HDc"/>
    <property type="match status" value="1"/>
</dbReference>
<dbReference type="Gene3D" id="1.10.3210.10">
    <property type="entry name" value="Hypothetical protein af1432"/>
    <property type="match status" value="1"/>
</dbReference>
<dbReference type="CDD" id="cd00077">
    <property type="entry name" value="HDc"/>
    <property type="match status" value="1"/>
</dbReference>
<dbReference type="InterPro" id="IPR006674">
    <property type="entry name" value="HD_domain"/>
</dbReference>
<reference evidence="2" key="1">
    <citation type="submission" date="2022-10" db="EMBL/GenBank/DDBJ databases">
        <authorList>
            <person name="Koch H."/>
        </authorList>
    </citation>
    <scope>NUCLEOTIDE SEQUENCE</scope>
    <source>
        <strain evidence="2">DNF</strain>
    </source>
</reference>
<evidence type="ECO:0000313" key="2">
    <source>
        <dbReference type="EMBL" id="CAI4032719.1"/>
    </source>
</evidence>
<dbReference type="Proteomes" id="UP001179121">
    <property type="component" value="Chromosome"/>
</dbReference>
<protein>
    <submittedName>
        <fullName evidence="2">HD domain-containing protein</fullName>
    </submittedName>
</protein>